<feature type="transmembrane region" description="Helical" evidence="1">
    <location>
        <begin position="51"/>
        <end position="72"/>
    </location>
</feature>
<gene>
    <name evidence="2" type="ORF">ACFQ19_17100</name>
</gene>
<evidence type="ECO:0000313" key="3">
    <source>
        <dbReference type="Proteomes" id="UP001597041"/>
    </source>
</evidence>
<dbReference type="RefSeq" id="WP_379593881.1">
    <property type="nucleotide sequence ID" value="NZ_JBHTKK010000027.1"/>
</dbReference>
<keyword evidence="1" id="KW-0472">Membrane</keyword>
<name>A0ABW3NK79_9BACI</name>
<proteinExistence type="predicted"/>
<accession>A0ABW3NK79</accession>
<protein>
    <recommendedName>
        <fullName evidence="4">Histidine kinase</fullName>
    </recommendedName>
</protein>
<keyword evidence="1" id="KW-1133">Transmembrane helix</keyword>
<comment type="caution">
    <text evidence="2">The sequence shown here is derived from an EMBL/GenBank/DDBJ whole genome shotgun (WGS) entry which is preliminary data.</text>
</comment>
<evidence type="ECO:0000256" key="1">
    <source>
        <dbReference type="SAM" id="Phobius"/>
    </source>
</evidence>
<dbReference type="Proteomes" id="UP001597041">
    <property type="component" value="Unassembled WGS sequence"/>
</dbReference>
<evidence type="ECO:0000313" key="2">
    <source>
        <dbReference type="EMBL" id="MFD1067729.1"/>
    </source>
</evidence>
<keyword evidence="3" id="KW-1185">Reference proteome</keyword>
<feature type="transmembrane region" description="Helical" evidence="1">
    <location>
        <begin position="78"/>
        <end position="96"/>
    </location>
</feature>
<dbReference type="EMBL" id="JBHTKK010000027">
    <property type="protein sequence ID" value="MFD1067729.1"/>
    <property type="molecule type" value="Genomic_DNA"/>
</dbReference>
<organism evidence="2 3">
    <name type="scientific">Oceanobacillus locisalsi</name>
    <dbReference type="NCBI Taxonomy" id="546107"/>
    <lineage>
        <taxon>Bacteria</taxon>
        <taxon>Bacillati</taxon>
        <taxon>Bacillota</taxon>
        <taxon>Bacilli</taxon>
        <taxon>Bacillales</taxon>
        <taxon>Bacillaceae</taxon>
        <taxon>Oceanobacillus</taxon>
    </lineage>
</organism>
<reference evidence="3" key="1">
    <citation type="journal article" date="2019" name="Int. J. Syst. Evol. Microbiol.">
        <title>The Global Catalogue of Microorganisms (GCM) 10K type strain sequencing project: providing services to taxonomists for standard genome sequencing and annotation.</title>
        <authorList>
            <consortium name="The Broad Institute Genomics Platform"/>
            <consortium name="The Broad Institute Genome Sequencing Center for Infectious Disease"/>
            <person name="Wu L."/>
            <person name="Ma J."/>
        </authorList>
    </citation>
    <scope>NUCLEOTIDE SEQUENCE [LARGE SCALE GENOMIC DNA]</scope>
    <source>
        <strain evidence="3">CCUG 56608</strain>
    </source>
</reference>
<sequence>MSYIIIIIYVTILEVVYSVFDEKVKTSWVFSVFRISSVVSLFIVSIKLEGFLFYLGIIVVPVVSIIIIRLFFSENKTTIKNDILFFFFMVIFVLVMRY</sequence>
<feature type="transmembrane region" description="Helical" evidence="1">
    <location>
        <begin position="28"/>
        <end position="44"/>
    </location>
</feature>
<keyword evidence="1" id="KW-0812">Transmembrane</keyword>
<evidence type="ECO:0008006" key="4">
    <source>
        <dbReference type="Google" id="ProtNLM"/>
    </source>
</evidence>